<comment type="caution">
    <text evidence="3">The sequence shown here is derived from an EMBL/GenBank/DDBJ whole genome shotgun (WGS) entry which is preliminary data.</text>
</comment>
<dbReference type="SUPFAM" id="SSF54637">
    <property type="entry name" value="Thioesterase/thiol ester dehydrase-isomerase"/>
    <property type="match status" value="1"/>
</dbReference>
<dbReference type="Pfam" id="PF20791">
    <property type="entry name" value="Acyl-ACP_TE_C"/>
    <property type="match status" value="1"/>
</dbReference>
<accession>A0A9X3N5K1</accession>
<name>A0A9X3N5K1_9ACTN</name>
<dbReference type="GO" id="GO:0006633">
    <property type="term" value="P:fatty acid biosynthetic process"/>
    <property type="evidence" value="ECO:0007669"/>
    <property type="project" value="InterPro"/>
</dbReference>
<sequence length="228" mass="25015">MSDAIPPFPSVGRVFAEQRLVGPGDTAADGRVRLDALADWLQAVAFADILDAGLQDFVLWVVRRVTLRITRFPRLGDRVEVRTSCSALGARWAERRTSLPGVEAVALWVAIDPHTLRPAKIDALADVYGESAGDRRVRSGLVHPTPPDDAHAQPWTFRRADLDLAEHVNNAAYWQALEEEDLPPAPLTVEVEHRVPSTLQPATLLSDGDRRWITHADGTVAASFLLLA</sequence>
<feature type="domain" description="Acyl-ACP thioesterase-like C-terminal" evidence="2">
    <location>
        <begin position="149"/>
        <end position="179"/>
    </location>
</feature>
<dbReference type="RefSeq" id="WP_270024413.1">
    <property type="nucleotide sequence ID" value="NZ_JAPDDP010000009.1"/>
</dbReference>
<evidence type="ECO:0000259" key="1">
    <source>
        <dbReference type="Pfam" id="PF01643"/>
    </source>
</evidence>
<evidence type="ECO:0000259" key="2">
    <source>
        <dbReference type="Pfam" id="PF20791"/>
    </source>
</evidence>
<dbReference type="EMBL" id="JAPDDP010000009">
    <property type="protein sequence ID" value="MDA0180103.1"/>
    <property type="molecule type" value="Genomic_DNA"/>
</dbReference>
<dbReference type="InterPro" id="IPR049427">
    <property type="entry name" value="Acyl-ACP_TE_C"/>
</dbReference>
<dbReference type="GO" id="GO:0016790">
    <property type="term" value="F:thiolester hydrolase activity"/>
    <property type="evidence" value="ECO:0007669"/>
    <property type="project" value="InterPro"/>
</dbReference>
<gene>
    <name evidence="3" type="ORF">OJ997_07330</name>
</gene>
<organism evidence="3 4">
    <name type="scientific">Solirubrobacter phytolaccae</name>
    <dbReference type="NCBI Taxonomy" id="1404360"/>
    <lineage>
        <taxon>Bacteria</taxon>
        <taxon>Bacillati</taxon>
        <taxon>Actinomycetota</taxon>
        <taxon>Thermoleophilia</taxon>
        <taxon>Solirubrobacterales</taxon>
        <taxon>Solirubrobacteraceae</taxon>
        <taxon>Solirubrobacter</taxon>
    </lineage>
</organism>
<dbReference type="InterPro" id="IPR002864">
    <property type="entry name" value="Acyl-ACP_thioesterase_NHD"/>
</dbReference>
<dbReference type="Gene3D" id="3.10.129.10">
    <property type="entry name" value="Hotdog Thioesterase"/>
    <property type="match status" value="1"/>
</dbReference>
<keyword evidence="4" id="KW-1185">Reference proteome</keyword>
<reference evidence="3" key="1">
    <citation type="submission" date="2022-10" db="EMBL/GenBank/DDBJ databases">
        <title>The WGS of Solirubrobacter phytolaccae KCTC 29190.</title>
        <authorList>
            <person name="Jiang Z."/>
        </authorList>
    </citation>
    <scope>NUCLEOTIDE SEQUENCE</scope>
    <source>
        <strain evidence="3">KCTC 29190</strain>
    </source>
</reference>
<dbReference type="AlphaFoldDB" id="A0A9X3N5K1"/>
<protein>
    <submittedName>
        <fullName evidence="3">Thioesterase</fullName>
    </submittedName>
</protein>
<evidence type="ECO:0000313" key="4">
    <source>
        <dbReference type="Proteomes" id="UP001147653"/>
    </source>
</evidence>
<dbReference type="InterPro" id="IPR029069">
    <property type="entry name" value="HotDog_dom_sf"/>
</dbReference>
<evidence type="ECO:0000313" key="3">
    <source>
        <dbReference type="EMBL" id="MDA0180103.1"/>
    </source>
</evidence>
<proteinExistence type="predicted"/>
<dbReference type="Proteomes" id="UP001147653">
    <property type="component" value="Unassembled WGS sequence"/>
</dbReference>
<dbReference type="Pfam" id="PF01643">
    <property type="entry name" value="Acyl-ACP_TE"/>
    <property type="match status" value="1"/>
</dbReference>
<feature type="domain" description="Acyl-ACP thioesterase N-terminal hotdog" evidence="1">
    <location>
        <begin position="14"/>
        <end position="121"/>
    </location>
</feature>